<keyword evidence="3 6" id="KW-1133">Transmembrane helix</keyword>
<evidence type="ECO:0000256" key="3">
    <source>
        <dbReference type="ARBA" id="ARBA00022989"/>
    </source>
</evidence>
<gene>
    <name evidence="8" type="ORF">CLO192961_LOCUS273225</name>
</gene>
<dbReference type="InterPro" id="IPR051694">
    <property type="entry name" value="Immunoregulatory_rcpt-like"/>
</dbReference>
<evidence type="ECO:0000256" key="5">
    <source>
        <dbReference type="SAM" id="MobiDB-lite"/>
    </source>
</evidence>
<feature type="region of interest" description="Disordered" evidence="5">
    <location>
        <begin position="271"/>
        <end position="312"/>
    </location>
</feature>
<dbReference type="EMBL" id="CABFNS010000812">
    <property type="protein sequence ID" value="VUC29903.1"/>
    <property type="molecule type" value="Genomic_DNA"/>
</dbReference>
<evidence type="ECO:0008006" key="10">
    <source>
        <dbReference type="Google" id="ProtNLM"/>
    </source>
</evidence>
<accession>A0ABY6UGK0</accession>
<feature type="compositionally biased region" description="Low complexity" evidence="5">
    <location>
        <begin position="161"/>
        <end position="199"/>
    </location>
</feature>
<evidence type="ECO:0000256" key="2">
    <source>
        <dbReference type="ARBA" id="ARBA00022692"/>
    </source>
</evidence>
<feature type="region of interest" description="Disordered" evidence="5">
    <location>
        <begin position="115"/>
        <end position="144"/>
    </location>
</feature>
<evidence type="ECO:0000313" key="9">
    <source>
        <dbReference type="Proteomes" id="UP000766486"/>
    </source>
</evidence>
<comment type="subcellular location">
    <subcellularLocation>
        <location evidence="1">Membrane</location>
        <topology evidence="1">Single-pass membrane protein</topology>
    </subcellularLocation>
</comment>
<feature type="chain" id="PRO_5045347097" description="Extracellular membrane protein CFEM domain-containing protein" evidence="7">
    <location>
        <begin position="24"/>
        <end position="312"/>
    </location>
</feature>
<evidence type="ECO:0000256" key="1">
    <source>
        <dbReference type="ARBA" id="ARBA00004167"/>
    </source>
</evidence>
<comment type="caution">
    <text evidence="8">The sequence shown here is derived from an EMBL/GenBank/DDBJ whole genome shotgun (WGS) entry which is preliminary data.</text>
</comment>
<dbReference type="Proteomes" id="UP000766486">
    <property type="component" value="Unassembled WGS sequence"/>
</dbReference>
<sequence>MRFTRQHTALVWASTLLVRQATAAYWINQLANYSSLPVCAEGPISTIVRGMVKGCGDGGRGTSYSCFCTKSSSTFKGLIASSVAEECSGTGTAVASATALFEEYCSLGIKQASATTTGSDTKTSTNDGSSSKTDNVATSTSASQAESNSSVSITATASVTTNSSNDNGITSTTASSTSDSTASTTETATSDASASSSSSVSLGTGAKVAIGVCIPLVVIAIAAAIFMFFRRRRETKPNELYGGVRLESREEVQVYHKSTSEPGSIVHSTYELQSASTPQFQPPQEPRSVYEKPELDGTPAAVRPLTRKYELE</sequence>
<evidence type="ECO:0000256" key="4">
    <source>
        <dbReference type="ARBA" id="ARBA00023136"/>
    </source>
</evidence>
<keyword evidence="2 6" id="KW-0812">Transmembrane</keyword>
<evidence type="ECO:0000256" key="6">
    <source>
        <dbReference type="SAM" id="Phobius"/>
    </source>
</evidence>
<proteinExistence type="predicted"/>
<evidence type="ECO:0000256" key="7">
    <source>
        <dbReference type="SAM" id="SignalP"/>
    </source>
</evidence>
<organism evidence="8 9">
    <name type="scientific">Bionectria ochroleuca</name>
    <name type="common">Gliocladium roseum</name>
    <dbReference type="NCBI Taxonomy" id="29856"/>
    <lineage>
        <taxon>Eukaryota</taxon>
        <taxon>Fungi</taxon>
        <taxon>Dikarya</taxon>
        <taxon>Ascomycota</taxon>
        <taxon>Pezizomycotina</taxon>
        <taxon>Sordariomycetes</taxon>
        <taxon>Hypocreomycetidae</taxon>
        <taxon>Hypocreales</taxon>
        <taxon>Bionectriaceae</taxon>
        <taxon>Clonostachys</taxon>
    </lineage>
</organism>
<keyword evidence="7" id="KW-0732">Signal</keyword>
<reference evidence="8 9" key="1">
    <citation type="submission" date="2019-06" db="EMBL/GenBank/DDBJ databases">
        <authorList>
            <person name="Broberg M."/>
        </authorList>
    </citation>
    <scope>NUCLEOTIDE SEQUENCE [LARGE SCALE GENOMIC DNA]</scope>
</reference>
<evidence type="ECO:0000313" key="8">
    <source>
        <dbReference type="EMBL" id="VUC29903.1"/>
    </source>
</evidence>
<name>A0ABY6UGK0_BIOOC</name>
<keyword evidence="9" id="KW-1185">Reference proteome</keyword>
<feature type="signal peptide" evidence="7">
    <location>
        <begin position="1"/>
        <end position="23"/>
    </location>
</feature>
<feature type="region of interest" description="Disordered" evidence="5">
    <location>
        <begin position="161"/>
        <end position="200"/>
    </location>
</feature>
<dbReference type="PANTHER" id="PTHR15549">
    <property type="entry name" value="PAIRED IMMUNOGLOBULIN-LIKE TYPE 2 RECEPTOR"/>
    <property type="match status" value="1"/>
</dbReference>
<dbReference type="PANTHER" id="PTHR15549:SF26">
    <property type="entry name" value="AXIAL BUDDING PATTERN PROTEIN 2-RELATED"/>
    <property type="match status" value="1"/>
</dbReference>
<keyword evidence="4 6" id="KW-0472">Membrane</keyword>
<feature type="transmembrane region" description="Helical" evidence="6">
    <location>
        <begin position="208"/>
        <end position="229"/>
    </location>
</feature>
<protein>
    <recommendedName>
        <fullName evidence="10">Extracellular membrane protein CFEM domain-containing protein</fullName>
    </recommendedName>
</protein>